<feature type="compositionally biased region" description="Low complexity" evidence="1">
    <location>
        <begin position="118"/>
        <end position="128"/>
    </location>
</feature>
<dbReference type="OrthoDB" id="205993at2759"/>
<feature type="compositionally biased region" description="Basic residues" evidence="1">
    <location>
        <begin position="104"/>
        <end position="117"/>
    </location>
</feature>
<sequence length="336" mass="36955">MSLRHLRRTAALQQGEQKTVNLPVNSSSDSLDESSDTQSLNEKSNKTNKSIFLQAASAQLTSSEEDEESESSDSSPPTSSEPNAAHASGVQTPQHSKDTSVNPRSRRSRNKNRRKRNSPAAAQSSSAAAEDEEAAPAAEEAAASSSLSLDSANEAEAANELCSSASVSRAVESTRSCLYMERAAFDVEADLRRIFGREIMRTVRVNPRGSARSRRHWLVSPVSVHPFVHPWVRMIANKDESTGFYEFSLEYTEEYMRVQPLFYAALHSHDLLQLQQFCRLYPHHPDSLLALSQAFLVVDNQEASFNAISAAVASLQAAFHYSFSPFAYNPDGTPRG</sequence>
<dbReference type="PANTHER" id="PTHR22684:SF0">
    <property type="entry name" value="RIBOSOME QUALITY CONTROL COMPLEX SUBUNIT TCF25"/>
    <property type="match status" value="1"/>
</dbReference>
<dbReference type="GO" id="GO:1990112">
    <property type="term" value="C:RQC complex"/>
    <property type="evidence" value="ECO:0007669"/>
    <property type="project" value="TreeGrafter"/>
</dbReference>
<proteinExistence type="predicted"/>
<dbReference type="Proteomes" id="UP000018050">
    <property type="component" value="Unassembled WGS sequence"/>
</dbReference>
<feature type="compositionally biased region" description="Low complexity" evidence="1">
    <location>
        <begin position="135"/>
        <end position="149"/>
    </location>
</feature>
<name>U6GW50_EIMAC</name>
<feature type="compositionally biased region" description="Low complexity" evidence="1">
    <location>
        <begin position="72"/>
        <end position="81"/>
    </location>
</feature>
<dbReference type="PANTHER" id="PTHR22684">
    <property type="entry name" value="NULP1-RELATED"/>
    <property type="match status" value="1"/>
</dbReference>
<evidence type="ECO:0000256" key="1">
    <source>
        <dbReference type="SAM" id="MobiDB-lite"/>
    </source>
</evidence>
<evidence type="ECO:0000313" key="2">
    <source>
        <dbReference type="EMBL" id="CDI84486.1"/>
    </source>
</evidence>
<protein>
    <submittedName>
        <fullName evidence="2">Uncharacterized protein</fullName>
    </submittedName>
</protein>
<accession>U6GW50</accession>
<reference evidence="2" key="1">
    <citation type="submission" date="2013-10" db="EMBL/GenBank/DDBJ databases">
        <title>Genomic analysis of the causative agents of coccidiosis in chickens.</title>
        <authorList>
            <person name="Reid A.J."/>
            <person name="Blake D."/>
            <person name="Billington K."/>
            <person name="Browne H."/>
            <person name="Dunn M."/>
            <person name="Hung S."/>
            <person name="Kawahara F."/>
            <person name="Miranda-Saavedra D."/>
            <person name="Mourier T."/>
            <person name="Nagra H."/>
            <person name="Otto T.D."/>
            <person name="Rawlings N."/>
            <person name="Sanchez A."/>
            <person name="Sanders M."/>
            <person name="Subramaniam C."/>
            <person name="Tay Y."/>
            <person name="Dear P."/>
            <person name="Doerig C."/>
            <person name="Gruber A."/>
            <person name="Parkinson J."/>
            <person name="Shirley M."/>
            <person name="Wan K.L."/>
            <person name="Berriman M."/>
            <person name="Tomley F."/>
            <person name="Pain A."/>
        </authorList>
    </citation>
    <scope>NUCLEOTIDE SEQUENCE</scope>
    <source>
        <strain evidence="2">Houghton</strain>
    </source>
</reference>
<keyword evidence="3" id="KW-1185">Reference proteome</keyword>
<evidence type="ECO:0000313" key="3">
    <source>
        <dbReference type="Proteomes" id="UP000018050"/>
    </source>
</evidence>
<feature type="region of interest" description="Disordered" evidence="1">
    <location>
        <begin position="1"/>
        <end position="149"/>
    </location>
</feature>
<dbReference type="EMBL" id="HG673696">
    <property type="protein sequence ID" value="CDI84486.1"/>
    <property type="molecule type" value="Genomic_DNA"/>
</dbReference>
<feature type="compositionally biased region" description="Polar residues" evidence="1">
    <location>
        <begin position="47"/>
        <end position="60"/>
    </location>
</feature>
<feature type="compositionally biased region" description="Polar residues" evidence="1">
    <location>
        <begin position="11"/>
        <end position="25"/>
    </location>
</feature>
<dbReference type="AlphaFoldDB" id="U6GW50"/>
<organism evidence="2 3">
    <name type="scientific">Eimeria acervulina</name>
    <name type="common">Coccidian parasite</name>
    <dbReference type="NCBI Taxonomy" id="5801"/>
    <lineage>
        <taxon>Eukaryota</taxon>
        <taxon>Sar</taxon>
        <taxon>Alveolata</taxon>
        <taxon>Apicomplexa</taxon>
        <taxon>Conoidasida</taxon>
        <taxon>Coccidia</taxon>
        <taxon>Eucoccidiorida</taxon>
        <taxon>Eimeriorina</taxon>
        <taxon>Eimeriidae</taxon>
        <taxon>Eimeria</taxon>
    </lineage>
</organism>
<feature type="compositionally biased region" description="Polar residues" evidence="1">
    <location>
        <begin position="89"/>
        <end position="103"/>
    </location>
</feature>
<dbReference type="VEuPathDB" id="ToxoDB:EAH_00052980"/>
<dbReference type="RefSeq" id="XP_013246556.1">
    <property type="nucleotide sequence ID" value="XM_013391102.1"/>
</dbReference>
<dbReference type="InterPro" id="IPR006994">
    <property type="entry name" value="TCF25/Rqc1"/>
</dbReference>
<dbReference type="GeneID" id="25273368"/>
<gene>
    <name evidence="2" type="ORF">EAH_00052980</name>
</gene>
<reference evidence="2" key="2">
    <citation type="submission" date="2013-10" db="EMBL/GenBank/DDBJ databases">
        <authorList>
            <person name="Aslett M."/>
        </authorList>
    </citation>
    <scope>NUCLEOTIDE SEQUENCE</scope>
    <source>
        <strain evidence="2">Houghton</strain>
    </source>
</reference>
<dbReference type="Pfam" id="PF04910">
    <property type="entry name" value="Tcf25"/>
    <property type="match status" value="1"/>
</dbReference>